<organism evidence="7 8">
    <name type="scientific">Emericellopsis atlantica</name>
    <dbReference type="NCBI Taxonomy" id="2614577"/>
    <lineage>
        <taxon>Eukaryota</taxon>
        <taxon>Fungi</taxon>
        <taxon>Dikarya</taxon>
        <taxon>Ascomycota</taxon>
        <taxon>Pezizomycotina</taxon>
        <taxon>Sordariomycetes</taxon>
        <taxon>Hypocreomycetidae</taxon>
        <taxon>Hypocreales</taxon>
        <taxon>Bionectriaceae</taxon>
        <taxon>Emericellopsis</taxon>
    </lineage>
</organism>
<dbReference type="InterPro" id="IPR011701">
    <property type="entry name" value="MFS"/>
</dbReference>
<keyword evidence="3 5" id="KW-1133">Transmembrane helix</keyword>
<dbReference type="GO" id="GO:0005886">
    <property type="term" value="C:plasma membrane"/>
    <property type="evidence" value="ECO:0007669"/>
    <property type="project" value="TreeGrafter"/>
</dbReference>
<feature type="transmembrane region" description="Helical" evidence="5">
    <location>
        <begin position="229"/>
        <end position="249"/>
    </location>
</feature>
<feature type="transmembrane region" description="Helical" evidence="5">
    <location>
        <begin position="316"/>
        <end position="339"/>
    </location>
</feature>
<dbReference type="EMBL" id="MU251247">
    <property type="protein sequence ID" value="KAG9256758.1"/>
    <property type="molecule type" value="Genomic_DNA"/>
</dbReference>
<evidence type="ECO:0000313" key="7">
    <source>
        <dbReference type="EMBL" id="KAG9256758.1"/>
    </source>
</evidence>
<keyword evidence="2 5" id="KW-0812">Transmembrane</keyword>
<dbReference type="AlphaFoldDB" id="A0A9P7ZSB6"/>
<dbReference type="InterPro" id="IPR020846">
    <property type="entry name" value="MFS_dom"/>
</dbReference>
<dbReference type="GO" id="GO:0022857">
    <property type="term" value="F:transmembrane transporter activity"/>
    <property type="evidence" value="ECO:0007669"/>
    <property type="project" value="InterPro"/>
</dbReference>
<proteinExistence type="predicted"/>
<evidence type="ECO:0000259" key="6">
    <source>
        <dbReference type="PROSITE" id="PS50850"/>
    </source>
</evidence>
<feature type="transmembrane region" description="Helical" evidence="5">
    <location>
        <begin position="170"/>
        <end position="193"/>
    </location>
</feature>
<feature type="transmembrane region" description="Helical" evidence="5">
    <location>
        <begin position="141"/>
        <end position="158"/>
    </location>
</feature>
<feature type="transmembrane region" description="Helical" evidence="5">
    <location>
        <begin position="111"/>
        <end position="129"/>
    </location>
</feature>
<evidence type="ECO:0000256" key="4">
    <source>
        <dbReference type="ARBA" id="ARBA00023136"/>
    </source>
</evidence>
<dbReference type="SUPFAM" id="SSF103473">
    <property type="entry name" value="MFS general substrate transporter"/>
    <property type="match status" value="1"/>
</dbReference>
<dbReference type="RefSeq" id="XP_046120682.1">
    <property type="nucleotide sequence ID" value="XM_046266564.1"/>
</dbReference>
<feature type="transmembrane region" description="Helical" evidence="5">
    <location>
        <begin position="404"/>
        <end position="425"/>
    </location>
</feature>
<feature type="transmembrane region" description="Helical" evidence="5">
    <location>
        <begin position="431"/>
        <end position="455"/>
    </location>
</feature>
<dbReference type="Pfam" id="PF07690">
    <property type="entry name" value="MFS_1"/>
    <property type="match status" value="1"/>
</dbReference>
<comment type="caution">
    <text evidence="7">The sequence shown here is derived from an EMBL/GenBank/DDBJ whole genome shotgun (WGS) entry which is preliminary data.</text>
</comment>
<dbReference type="Proteomes" id="UP000887229">
    <property type="component" value="Unassembled WGS sequence"/>
</dbReference>
<accession>A0A9P7ZSB6</accession>
<dbReference type="InterPro" id="IPR036259">
    <property type="entry name" value="MFS_trans_sf"/>
</dbReference>
<dbReference type="GeneID" id="70297467"/>
<evidence type="ECO:0000256" key="1">
    <source>
        <dbReference type="ARBA" id="ARBA00004141"/>
    </source>
</evidence>
<comment type="subcellular location">
    <subcellularLocation>
        <location evidence="1">Membrane</location>
        <topology evidence="1">Multi-pass membrane protein</topology>
    </subcellularLocation>
</comment>
<dbReference type="OrthoDB" id="2585655at2759"/>
<dbReference type="Gene3D" id="1.20.1250.20">
    <property type="entry name" value="MFS general substrate transporter like domains"/>
    <property type="match status" value="1"/>
</dbReference>
<protein>
    <submittedName>
        <fullName evidence="7">Major facilitator superfamily domain-containing protein</fullName>
    </submittedName>
</protein>
<dbReference type="PROSITE" id="PS50850">
    <property type="entry name" value="MFS"/>
    <property type="match status" value="1"/>
</dbReference>
<evidence type="ECO:0000256" key="5">
    <source>
        <dbReference type="SAM" id="Phobius"/>
    </source>
</evidence>
<evidence type="ECO:0000256" key="3">
    <source>
        <dbReference type="ARBA" id="ARBA00022989"/>
    </source>
</evidence>
<feature type="transmembrane region" description="Helical" evidence="5">
    <location>
        <begin position="467"/>
        <end position="486"/>
    </location>
</feature>
<feature type="transmembrane region" description="Helical" evidence="5">
    <location>
        <begin position="200"/>
        <end position="223"/>
    </location>
</feature>
<dbReference type="PANTHER" id="PTHR23502">
    <property type="entry name" value="MAJOR FACILITATOR SUPERFAMILY"/>
    <property type="match status" value="1"/>
</dbReference>
<name>A0A9P7ZSB6_9HYPO</name>
<reference evidence="7" key="1">
    <citation type="journal article" date="2021" name="IMA Fungus">
        <title>Genomic characterization of three marine fungi, including Emericellopsis atlantica sp. nov. with signatures of a generalist lifestyle and marine biomass degradation.</title>
        <authorList>
            <person name="Hagestad O.C."/>
            <person name="Hou L."/>
            <person name="Andersen J.H."/>
            <person name="Hansen E.H."/>
            <person name="Altermark B."/>
            <person name="Li C."/>
            <person name="Kuhnert E."/>
            <person name="Cox R.J."/>
            <person name="Crous P.W."/>
            <person name="Spatafora J.W."/>
            <person name="Lail K."/>
            <person name="Amirebrahimi M."/>
            <person name="Lipzen A."/>
            <person name="Pangilinan J."/>
            <person name="Andreopoulos W."/>
            <person name="Hayes R.D."/>
            <person name="Ng V."/>
            <person name="Grigoriev I.V."/>
            <person name="Jackson S.A."/>
            <person name="Sutton T.D.S."/>
            <person name="Dobson A.D.W."/>
            <person name="Rama T."/>
        </authorList>
    </citation>
    <scope>NUCLEOTIDE SEQUENCE</scope>
    <source>
        <strain evidence="7">TS7</strain>
    </source>
</reference>
<gene>
    <name evidence="7" type="ORF">F5Z01DRAFT_719910</name>
</gene>
<dbReference type="PANTHER" id="PTHR23502:SF181">
    <property type="entry name" value="MAJOR FACILITATOR SUPERFAMILY (MFS) PROFILE DOMAIN-CONTAINING PROTEIN"/>
    <property type="match status" value="1"/>
</dbReference>
<feature type="domain" description="Major facilitator superfamily (MFS) profile" evidence="6">
    <location>
        <begin position="72"/>
        <end position="523"/>
    </location>
</feature>
<feature type="transmembrane region" description="Helical" evidence="5">
    <location>
        <begin position="359"/>
        <end position="383"/>
    </location>
</feature>
<evidence type="ECO:0000256" key="2">
    <source>
        <dbReference type="ARBA" id="ARBA00022692"/>
    </source>
</evidence>
<feature type="transmembrane region" description="Helical" evidence="5">
    <location>
        <begin position="71"/>
        <end position="91"/>
    </location>
</feature>
<feature type="transmembrane region" description="Helical" evidence="5">
    <location>
        <begin position="498"/>
        <end position="519"/>
    </location>
</feature>
<keyword evidence="4 5" id="KW-0472">Membrane</keyword>
<sequence length="534" mass="58187">MGKWRDAFALSASQVSEAEPPGTAKILAQRPRDELSGDALVVNHDGEIIKFPAPSADPRDPLNFPQWHKMAALFVVSVYAFVGNFTSSVIAPGFQIWNFTFPHDPRSVSQLTYLSAVHVLFLGAGNIWWVPLSNWLGRRPVLIVATLIMTLCSVWCALSPNYDSLLAARIFQGIGGAASDTVAPALVGDLFFIHQRGKAMALYTILLCVGPLVGGIAGGYIAFRHGWAYLFWVSTALSAFCFVGALVFVPETLFVRYTVPESSSRISSTAKGAEETQMEQQPSAMTYKPYSFAATLGFGKTHGRLLQHVMKPWRTLALPGTWVVMLHYAGLVGGIVTITTVGPQILAMPPYLWKENVGLINLGGIIGAALGYAYTFVLSDWLLKRRAKSARNGMAEAEDRLPSLFFPLGVATSGLLVFGFCAQYPGPDRWVGLGAAFAMVAFGLMQIPSVGFNYLIDSYGALAADAFTMVTILRAIISFAWTFFAVEWVQSRGAAEPFGIFGMLMGLFSLTTVPLWVYGKRMRIATASKVERWN</sequence>
<keyword evidence="8" id="KW-1185">Reference proteome</keyword>
<evidence type="ECO:0000313" key="8">
    <source>
        <dbReference type="Proteomes" id="UP000887229"/>
    </source>
</evidence>